<dbReference type="Proteomes" id="UP000199497">
    <property type="component" value="Unassembled WGS sequence"/>
</dbReference>
<feature type="domain" description="DUF397" evidence="1">
    <location>
        <begin position="17"/>
        <end position="68"/>
    </location>
</feature>
<dbReference type="EMBL" id="FNJR01000003">
    <property type="protein sequence ID" value="SDP30630.1"/>
    <property type="molecule type" value="Genomic_DNA"/>
</dbReference>
<name>A0A1H0RMM3_9ACTN</name>
<dbReference type="STRING" id="405564.SAMN04487905_103142"/>
<evidence type="ECO:0000313" key="3">
    <source>
        <dbReference type="Proteomes" id="UP000199497"/>
    </source>
</evidence>
<accession>A0A1H0RMM3</accession>
<protein>
    <recommendedName>
        <fullName evidence="1">DUF397 domain-containing protein</fullName>
    </recommendedName>
</protein>
<dbReference type="AlphaFoldDB" id="A0A1H0RMM3"/>
<sequence>MAMNGQHISTSRAVVENWYKSSYSRANGCVEVGSGRHVIGVRDSKLGQAGPVLTLTPSVWSAFTTALRGGRFD</sequence>
<evidence type="ECO:0000313" key="2">
    <source>
        <dbReference type="EMBL" id="SDP30630.1"/>
    </source>
</evidence>
<dbReference type="RefSeq" id="WP_244515258.1">
    <property type="nucleotide sequence ID" value="NZ_FNJR01000003.1"/>
</dbReference>
<proteinExistence type="predicted"/>
<organism evidence="2 3">
    <name type="scientific">Actinopolyspora xinjiangensis</name>
    <dbReference type="NCBI Taxonomy" id="405564"/>
    <lineage>
        <taxon>Bacteria</taxon>
        <taxon>Bacillati</taxon>
        <taxon>Actinomycetota</taxon>
        <taxon>Actinomycetes</taxon>
        <taxon>Actinopolysporales</taxon>
        <taxon>Actinopolysporaceae</taxon>
        <taxon>Actinopolyspora</taxon>
    </lineage>
</organism>
<reference evidence="3" key="1">
    <citation type="submission" date="2016-10" db="EMBL/GenBank/DDBJ databases">
        <authorList>
            <person name="Varghese N."/>
            <person name="Submissions S."/>
        </authorList>
    </citation>
    <scope>NUCLEOTIDE SEQUENCE [LARGE SCALE GENOMIC DNA]</scope>
    <source>
        <strain evidence="3">DSM 46732</strain>
    </source>
</reference>
<dbReference type="InterPro" id="IPR007278">
    <property type="entry name" value="DUF397"/>
</dbReference>
<gene>
    <name evidence="2" type="ORF">SAMN04487905_103142</name>
</gene>
<keyword evidence="3" id="KW-1185">Reference proteome</keyword>
<evidence type="ECO:0000259" key="1">
    <source>
        <dbReference type="Pfam" id="PF04149"/>
    </source>
</evidence>
<dbReference type="Pfam" id="PF04149">
    <property type="entry name" value="DUF397"/>
    <property type="match status" value="1"/>
</dbReference>